<sequence>MSSPLESLPPELFYEICEVIDKSGEYKRQYHKTFLSLSLTSKTCRSYATLYIFRRLFFKEYSAAKLTKHLTECVQTLGRLGVLHLVRSVDISFCRTNRFPKTRSTMVVELLKQFPNIIQLYAQPRRVLTKSFIDEKKTILVDRAFRADKEGRYHWMYRWSNH</sequence>
<dbReference type="GeneID" id="63922271"/>
<keyword evidence="2" id="KW-1185">Reference proteome</keyword>
<organism evidence="1 2">
    <name type="scientific">Aureobasidium melanogenum (strain CBS 110374)</name>
    <name type="common">Aureobasidium pullulans var. melanogenum</name>
    <dbReference type="NCBI Taxonomy" id="1043003"/>
    <lineage>
        <taxon>Eukaryota</taxon>
        <taxon>Fungi</taxon>
        <taxon>Dikarya</taxon>
        <taxon>Ascomycota</taxon>
        <taxon>Pezizomycotina</taxon>
        <taxon>Dothideomycetes</taxon>
        <taxon>Dothideomycetidae</taxon>
        <taxon>Dothideales</taxon>
        <taxon>Saccotheciaceae</taxon>
        <taxon>Aureobasidium</taxon>
    </lineage>
</organism>
<accession>A0A074VD49</accession>
<evidence type="ECO:0000313" key="1">
    <source>
        <dbReference type="EMBL" id="KEQ58298.1"/>
    </source>
</evidence>
<dbReference type="RefSeq" id="XP_040875321.1">
    <property type="nucleotide sequence ID" value="XM_041028898.1"/>
</dbReference>
<name>A0A074VD49_AURM1</name>
<evidence type="ECO:0000313" key="2">
    <source>
        <dbReference type="Proteomes" id="UP000030672"/>
    </source>
</evidence>
<dbReference type="AlphaFoldDB" id="A0A074VD49"/>
<dbReference type="EMBL" id="KL584857">
    <property type="protein sequence ID" value="KEQ58298.1"/>
    <property type="molecule type" value="Genomic_DNA"/>
</dbReference>
<protein>
    <submittedName>
        <fullName evidence="1">Uncharacterized protein</fullName>
    </submittedName>
</protein>
<reference evidence="1 2" key="1">
    <citation type="journal article" date="2014" name="BMC Genomics">
        <title>Genome sequencing of four Aureobasidium pullulans varieties: biotechnological potential, stress tolerance, and description of new species.</title>
        <authorList>
            <person name="Gostin Ar C."/>
            <person name="Ohm R.A."/>
            <person name="Kogej T."/>
            <person name="Sonjak S."/>
            <person name="Turk M."/>
            <person name="Zajc J."/>
            <person name="Zalar P."/>
            <person name="Grube M."/>
            <person name="Sun H."/>
            <person name="Han J."/>
            <person name="Sharma A."/>
            <person name="Chiniquy J."/>
            <person name="Ngan C.Y."/>
            <person name="Lipzen A."/>
            <person name="Barry K."/>
            <person name="Grigoriev I.V."/>
            <person name="Gunde-Cimerman N."/>
        </authorList>
    </citation>
    <scope>NUCLEOTIDE SEQUENCE [LARGE SCALE GENOMIC DNA]</scope>
    <source>
        <strain evidence="1 2">CBS 110374</strain>
    </source>
</reference>
<dbReference type="Proteomes" id="UP000030672">
    <property type="component" value="Unassembled WGS sequence"/>
</dbReference>
<gene>
    <name evidence="1" type="ORF">M437DRAFT_88762</name>
</gene>
<dbReference type="HOGENOM" id="CLU_1635042_0_0_1"/>
<proteinExistence type="predicted"/>